<keyword evidence="8" id="KW-1185">Reference proteome</keyword>
<sequence length="447" mass="46520">MPRTAVVTGIGVIAPGGNGTAEFWRLLTEGRTATRAITLFDATGFRSRIAAECDFDPARAGLSPQEIRRMDRCAQFAVVSAREALADAGDALAGIPPHRVGVSIGSATGCTMNLEQEYVVVSDGGRHWEVDPGYAVTHLYRSLVPSSVAAEVAWTVGAQGPVSLVSTGCTSGLDAVTRAAGLITEGSADVVLAGAADAPISPITSACFDAIRATSANNDDPEHASRPFDSARDGFVLGEGGAVLVLEERELALARGAEPYCEITGYATRSNAYHMTGLKSDGLDMAEAIRAALDRARTAPESIDYINAHGSGTKQNDRHETAAFKESLKDHARRVPVSSIKSMVGHSLGAIGSIELAASALAIRNGVVPPTANLETPDPECDLDYVPRTAREQPIGTVLSVGSGFGGFQTAVLLSRPRGTARASRRRGAERAAAGTARAGARDEEGI</sequence>
<evidence type="ECO:0000256" key="4">
    <source>
        <dbReference type="RuleBase" id="RU003694"/>
    </source>
</evidence>
<evidence type="ECO:0000256" key="3">
    <source>
        <dbReference type="ARBA" id="ARBA00023315"/>
    </source>
</evidence>
<dbReference type="Pfam" id="PF00109">
    <property type="entry name" value="ketoacyl-synt"/>
    <property type="match status" value="1"/>
</dbReference>
<dbReference type="Pfam" id="PF02801">
    <property type="entry name" value="Ketoacyl-synt_C"/>
    <property type="match status" value="1"/>
</dbReference>
<dbReference type="SMART" id="SM00825">
    <property type="entry name" value="PKS_KS"/>
    <property type="match status" value="1"/>
</dbReference>
<dbReference type="InterPro" id="IPR000794">
    <property type="entry name" value="Beta-ketoacyl_synthase"/>
</dbReference>
<proteinExistence type="inferred from homology"/>
<feature type="domain" description="Ketosynthase family 3 (KS3)" evidence="6">
    <location>
        <begin position="2"/>
        <end position="416"/>
    </location>
</feature>
<dbReference type="InterPro" id="IPR014030">
    <property type="entry name" value="Ketoacyl_synth_N"/>
</dbReference>
<reference evidence="7 8" key="1">
    <citation type="submission" date="2019-10" db="EMBL/GenBank/DDBJ databases">
        <title>Streptomyces tenebrisbrunneis sp.nov., an endogenous actinomycete isolated from of Lycium ruthenicum.</title>
        <authorList>
            <person name="Ma L."/>
        </authorList>
    </citation>
    <scope>NUCLEOTIDE SEQUENCE [LARGE SCALE GENOMIC DNA]</scope>
    <source>
        <strain evidence="7 8">TRM 66187</strain>
    </source>
</reference>
<evidence type="ECO:0000259" key="6">
    <source>
        <dbReference type="PROSITE" id="PS52004"/>
    </source>
</evidence>
<dbReference type="PANTHER" id="PTHR11712">
    <property type="entry name" value="POLYKETIDE SYNTHASE-RELATED"/>
    <property type="match status" value="1"/>
</dbReference>
<dbReference type="PROSITE" id="PS00606">
    <property type="entry name" value="KS3_1"/>
    <property type="match status" value="1"/>
</dbReference>
<evidence type="ECO:0000313" key="7">
    <source>
        <dbReference type="EMBL" id="KAF4407495.1"/>
    </source>
</evidence>
<evidence type="ECO:0000256" key="2">
    <source>
        <dbReference type="ARBA" id="ARBA00022679"/>
    </source>
</evidence>
<dbReference type="Proteomes" id="UP000621266">
    <property type="component" value="Unassembled WGS sequence"/>
</dbReference>
<protein>
    <submittedName>
        <fullName evidence="7">Beta-ketoacyl-[acyl-carrier-protein] synthase family protein</fullName>
    </submittedName>
</protein>
<evidence type="ECO:0000256" key="1">
    <source>
        <dbReference type="ARBA" id="ARBA00008467"/>
    </source>
</evidence>
<name>A0ABQ7FGQ6_9ACTN</name>
<dbReference type="InterPro" id="IPR020841">
    <property type="entry name" value="PKS_Beta-ketoAc_synthase_dom"/>
</dbReference>
<feature type="region of interest" description="Disordered" evidence="5">
    <location>
        <begin position="417"/>
        <end position="447"/>
    </location>
</feature>
<dbReference type="InterPro" id="IPR018201">
    <property type="entry name" value="Ketoacyl_synth_AS"/>
</dbReference>
<dbReference type="EMBL" id="WHPN01000314">
    <property type="protein sequence ID" value="KAF4407495.1"/>
    <property type="molecule type" value="Genomic_DNA"/>
</dbReference>
<dbReference type="InterPro" id="IPR014031">
    <property type="entry name" value="Ketoacyl_synth_C"/>
</dbReference>
<dbReference type="SUPFAM" id="SSF53901">
    <property type="entry name" value="Thiolase-like"/>
    <property type="match status" value="1"/>
</dbReference>
<accession>A0ABQ7FGQ6</accession>
<keyword evidence="2 4" id="KW-0808">Transferase</keyword>
<comment type="caution">
    <text evidence="7">The sequence shown here is derived from an EMBL/GenBank/DDBJ whole genome shotgun (WGS) entry which is preliminary data.</text>
</comment>
<dbReference type="NCBIfam" id="NF005589">
    <property type="entry name" value="PRK07314.1"/>
    <property type="match status" value="1"/>
</dbReference>
<evidence type="ECO:0000313" key="8">
    <source>
        <dbReference type="Proteomes" id="UP000621266"/>
    </source>
</evidence>
<organism evidence="7 8">
    <name type="scientific">Streptomyces lycii</name>
    <dbReference type="NCBI Taxonomy" id="2654337"/>
    <lineage>
        <taxon>Bacteria</taxon>
        <taxon>Bacillati</taxon>
        <taxon>Actinomycetota</taxon>
        <taxon>Actinomycetes</taxon>
        <taxon>Kitasatosporales</taxon>
        <taxon>Streptomycetaceae</taxon>
        <taxon>Streptomyces</taxon>
    </lineage>
</organism>
<dbReference type="PANTHER" id="PTHR11712:SF336">
    <property type="entry name" value="3-OXOACYL-[ACYL-CARRIER-PROTEIN] SYNTHASE, MITOCHONDRIAL"/>
    <property type="match status" value="1"/>
</dbReference>
<dbReference type="InterPro" id="IPR016039">
    <property type="entry name" value="Thiolase-like"/>
</dbReference>
<comment type="similarity">
    <text evidence="1 4">Belongs to the thiolase-like superfamily. Beta-ketoacyl-ACP synthases family.</text>
</comment>
<keyword evidence="3" id="KW-0012">Acyltransferase</keyword>
<evidence type="ECO:0000256" key="5">
    <source>
        <dbReference type="SAM" id="MobiDB-lite"/>
    </source>
</evidence>
<dbReference type="Gene3D" id="3.40.47.10">
    <property type="match status" value="2"/>
</dbReference>
<dbReference type="PROSITE" id="PS52004">
    <property type="entry name" value="KS3_2"/>
    <property type="match status" value="1"/>
</dbReference>
<dbReference type="CDD" id="cd00834">
    <property type="entry name" value="KAS_I_II"/>
    <property type="match status" value="1"/>
</dbReference>
<gene>
    <name evidence="7" type="ORF">GCU69_19455</name>
</gene>